<feature type="region of interest" description="Disordered" evidence="1">
    <location>
        <begin position="139"/>
        <end position="158"/>
    </location>
</feature>
<feature type="chain" id="PRO_5031376908" evidence="2">
    <location>
        <begin position="24"/>
        <end position="293"/>
    </location>
</feature>
<keyword evidence="2" id="KW-0732">Signal</keyword>
<name>A0A7S1AUN6_NOCSC</name>
<reference evidence="3" key="1">
    <citation type="submission" date="2021-01" db="EMBL/GenBank/DDBJ databases">
        <authorList>
            <person name="Corre E."/>
            <person name="Pelletier E."/>
            <person name="Niang G."/>
            <person name="Scheremetjew M."/>
            <person name="Finn R."/>
            <person name="Kale V."/>
            <person name="Holt S."/>
            <person name="Cochrane G."/>
            <person name="Meng A."/>
            <person name="Brown T."/>
            <person name="Cohen L."/>
        </authorList>
    </citation>
    <scope>NUCLEOTIDE SEQUENCE</scope>
</reference>
<proteinExistence type="predicted"/>
<feature type="region of interest" description="Disordered" evidence="1">
    <location>
        <begin position="186"/>
        <end position="242"/>
    </location>
</feature>
<evidence type="ECO:0000256" key="2">
    <source>
        <dbReference type="SAM" id="SignalP"/>
    </source>
</evidence>
<evidence type="ECO:0000256" key="1">
    <source>
        <dbReference type="SAM" id="MobiDB-lite"/>
    </source>
</evidence>
<gene>
    <name evidence="3" type="ORF">NSCI0253_LOCUS40011</name>
</gene>
<feature type="signal peptide" evidence="2">
    <location>
        <begin position="1"/>
        <end position="23"/>
    </location>
</feature>
<organism evidence="3">
    <name type="scientific">Noctiluca scintillans</name>
    <name type="common">Sea sparkle</name>
    <name type="synonym">Red tide dinoflagellate</name>
    <dbReference type="NCBI Taxonomy" id="2966"/>
    <lineage>
        <taxon>Eukaryota</taxon>
        <taxon>Sar</taxon>
        <taxon>Alveolata</taxon>
        <taxon>Dinophyceae</taxon>
        <taxon>Noctilucales</taxon>
        <taxon>Noctilucaceae</taxon>
        <taxon>Noctiluca</taxon>
    </lineage>
</organism>
<dbReference type="AlphaFoldDB" id="A0A7S1AUN6"/>
<evidence type="ECO:0000313" key="3">
    <source>
        <dbReference type="EMBL" id="CAD8865656.1"/>
    </source>
</evidence>
<dbReference type="EMBL" id="HBFQ01056428">
    <property type="protein sequence ID" value="CAD8865656.1"/>
    <property type="molecule type" value="Transcribed_RNA"/>
</dbReference>
<accession>A0A7S1AUN6</accession>
<protein>
    <submittedName>
        <fullName evidence="3">Uncharacterized protein</fullName>
    </submittedName>
</protein>
<feature type="compositionally biased region" description="Basic and acidic residues" evidence="1">
    <location>
        <begin position="203"/>
        <end position="227"/>
    </location>
</feature>
<feature type="compositionally biased region" description="Low complexity" evidence="1">
    <location>
        <begin position="147"/>
        <end position="158"/>
    </location>
</feature>
<sequence>MKPIMVRGGMTALLFVFLTEVRAVQPLSFGRIAARADPEEHPVEDAIEETLEGVGEVVEDITNPLMGSINVVRATLCIARSDIFGHNECLDFMLEYCTRARSIEGPCKKFWVLLNGGCSAHEVDVEHCCQGGEESCRLRRGSSAEETSSTTTTATVPAPTTTATVPMVTSTVQETTVTTTTTVPTVEPATPASIEGNTPVGGLDKRGRPLPEQGYDEHSGGDVEHENTWTASSDWGKEWPRHGAKASEEEICKEHPENSWCKLLLGRQQAEKELLEHHCWFSDWFWGWFWSFF</sequence>